<proteinExistence type="predicted"/>
<dbReference type="Pfam" id="PF05368">
    <property type="entry name" value="NmrA"/>
    <property type="match status" value="1"/>
</dbReference>
<dbReference type="InterPro" id="IPR036291">
    <property type="entry name" value="NAD(P)-bd_dom_sf"/>
</dbReference>
<evidence type="ECO:0000259" key="1">
    <source>
        <dbReference type="Pfam" id="PF05368"/>
    </source>
</evidence>
<dbReference type="InterPro" id="IPR008030">
    <property type="entry name" value="NmrA-like"/>
</dbReference>
<reference evidence="3" key="1">
    <citation type="journal article" date="2019" name="Int. J. Syst. Evol. Microbiol.">
        <title>The Global Catalogue of Microorganisms (GCM) 10K type strain sequencing project: providing services to taxonomists for standard genome sequencing and annotation.</title>
        <authorList>
            <consortium name="The Broad Institute Genomics Platform"/>
            <consortium name="The Broad Institute Genome Sequencing Center for Infectious Disease"/>
            <person name="Wu L."/>
            <person name="Ma J."/>
        </authorList>
    </citation>
    <scope>NUCLEOTIDE SEQUENCE [LARGE SCALE GENOMIC DNA]</scope>
    <source>
        <strain evidence="3">JCM 18127</strain>
    </source>
</reference>
<feature type="domain" description="NmrA-like" evidence="1">
    <location>
        <begin position="4"/>
        <end position="224"/>
    </location>
</feature>
<dbReference type="PANTHER" id="PTHR47129:SF1">
    <property type="entry name" value="NMRA-LIKE DOMAIN-CONTAINING PROTEIN"/>
    <property type="match status" value="1"/>
</dbReference>
<dbReference type="Proteomes" id="UP001500621">
    <property type="component" value="Unassembled WGS sequence"/>
</dbReference>
<organism evidence="2 3">
    <name type="scientific">Nocardioides nanhaiensis</name>
    <dbReference type="NCBI Taxonomy" id="1476871"/>
    <lineage>
        <taxon>Bacteria</taxon>
        <taxon>Bacillati</taxon>
        <taxon>Actinomycetota</taxon>
        <taxon>Actinomycetes</taxon>
        <taxon>Propionibacteriales</taxon>
        <taxon>Nocardioidaceae</taxon>
        <taxon>Nocardioides</taxon>
    </lineage>
</organism>
<name>A0ABP8X245_9ACTN</name>
<dbReference type="Gene3D" id="3.40.50.720">
    <property type="entry name" value="NAD(P)-binding Rossmann-like Domain"/>
    <property type="match status" value="1"/>
</dbReference>
<sequence>MTYVVTAASGQLGRGVVEHLLHRGVQPGEVLATARRREALDDLAARGVRTARLDYDDVEAGVLAAGDTVLLVSGSEVGQRERQHGAVVEAARAAGVARLLYTSAPAASETALVLAPEHAATERLIAASGVPATVLRNGWYTENYRQAFDQAAATGELVTSTGHDARVASAARDDYAEAAAAAMLEPATTGQVLELSGDEAWTFDELAETFGRVLGREVVHRAVGPGEHQEMLQQAGLDEGTAGFVVALDQNTAAGLLAERTGELATLIGRPTTPMPQTVAGWS</sequence>
<evidence type="ECO:0000313" key="2">
    <source>
        <dbReference type="EMBL" id="GAA4697401.1"/>
    </source>
</evidence>
<evidence type="ECO:0000313" key="3">
    <source>
        <dbReference type="Proteomes" id="UP001500621"/>
    </source>
</evidence>
<comment type="caution">
    <text evidence="2">The sequence shown here is derived from an EMBL/GenBank/DDBJ whole genome shotgun (WGS) entry which is preliminary data.</text>
</comment>
<dbReference type="EMBL" id="BAABIM010000005">
    <property type="protein sequence ID" value="GAA4697401.1"/>
    <property type="molecule type" value="Genomic_DNA"/>
</dbReference>
<dbReference type="RefSeq" id="WP_345271580.1">
    <property type="nucleotide sequence ID" value="NZ_BAABIM010000005.1"/>
</dbReference>
<dbReference type="Gene3D" id="3.90.25.10">
    <property type="entry name" value="UDP-galactose 4-epimerase, domain 1"/>
    <property type="match status" value="1"/>
</dbReference>
<dbReference type="InterPro" id="IPR052718">
    <property type="entry name" value="NmrA-type_oxidoreductase"/>
</dbReference>
<protein>
    <submittedName>
        <fullName evidence="2">SDR family oxidoreductase</fullName>
    </submittedName>
</protein>
<keyword evidence="3" id="KW-1185">Reference proteome</keyword>
<dbReference type="SUPFAM" id="SSF51735">
    <property type="entry name" value="NAD(P)-binding Rossmann-fold domains"/>
    <property type="match status" value="1"/>
</dbReference>
<dbReference type="PANTHER" id="PTHR47129">
    <property type="entry name" value="QUINONE OXIDOREDUCTASE 2"/>
    <property type="match status" value="1"/>
</dbReference>
<accession>A0ABP8X245</accession>
<gene>
    <name evidence="2" type="ORF">GCM10023226_39810</name>
</gene>